<evidence type="ECO:0000256" key="8">
    <source>
        <dbReference type="ARBA" id="ARBA00049348"/>
    </source>
</evidence>
<comment type="catalytic activity">
    <reaction evidence="1 9">
        <text>a 4-O-methyl-thymidine in DNA + L-cysteinyl-[protein] = a thymidine in DNA + S-methyl-L-cysteinyl-[protein]</text>
        <dbReference type="Rhea" id="RHEA:53428"/>
        <dbReference type="Rhea" id="RHEA-COMP:10131"/>
        <dbReference type="Rhea" id="RHEA-COMP:10132"/>
        <dbReference type="Rhea" id="RHEA-COMP:13555"/>
        <dbReference type="Rhea" id="RHEA-COMP:13556"/>
        <dbReference type="ChEBI" id="CHEBI:29950"/>
        <dbReference type="ChEBI" id="CHEBI:82612"/>
        <dbReference type="ChEBI" id="CHEBI:137386"/>
        <dbReference type="ChEBI" id="CHEBI:137387"/>
        <dbReference type="EC" id="2.1.1.63"/>
    </reaction>
</comment>
<dbReference type="SUPFAM" id="SSF46767">
    <property type="entry name" value="Methylated DNA-protein cysteine methyltransferase, C-terminal domain"/>
    <property type="match status" value="1"/>
</dbReference>
<comment type="caution">
    <text evidence="12">The sequence shown here is derived from an EMBL/GenBank/DDBJ whole genome shotgun (WGS) entry which is preliminary data.</text>
</comment>
<dbReference type="GO" id="GO:0003908">
    <property type="term" value="F:methylated-DNA-[protein]-cysteine S-methyltransferase activity"/>
    <property type="evidence" value="ECO:0007669"/>
    <property type="project" value="UniProtKB-UniRule"/>
</dbReference>
<dbReference type="InterPro" id="IPR001497">
    <property type="entry name" value="MethylDNA_cys_MeTrfase_AS"/>
</dbReference>
<comment type="miscellaneous">
    <text evidence="9">This enzyme catalyzes only one turnover and therefore is not strictly catalytic. According to one definition, an enzyme is a biocatalyst that acts repeatedly and over many reaction cycles.</text>
</comment>
<protein>
    <recommendedName>
        <fullName evidence="9">Methylated-DNA--protein-cysteine methyltransferase</fullName>
        <ecNumber evidence="9">2.1.1.63</ecNumber>
    </recommendedName>
    <alternativeName>
        <fullName evidence="9">6-O-methylguanine-DNA methyltransferase</fullName>
        <shortName evidence="9">MGMT</shortName>
    </alternativeName>
    <alternativeName>
        <fullName evidence="9">O-6-methylguanine-DNA-alkyltransferase</fullName>
    </alternativeName>
</protein>
<dbReference type="GO" id="GO:0032259">
    <property type="term" value="P:methylation"/>
    <property type="evidence" value="ECO:0007669"/>
    <property type="project" value="UniProtKB-KW"/>
</dbReference>
<organism evidence="12 13">
    <name type="scientific">Ancylomarina subtilis</name>
    <dbReference type="NCBI Taxonomy" id="1639035"/>
    <lineage>
        <taxon>Bacteria</taxon>
        <taxon>Pseudomonadati</taxon>
        <taxon>Bacteroidota</taxon>
        <taxon>Bacteroidia</taxon>
        <taxon>Marinilabiliales</taxon>
        <taxon>Marinifilaceae</taxon>
        <taxon>Ancylomarina</taxon>
    </lineage>
</organism>
<evidence type="ECO:0000313" key="13">
    <source>
        <dbReference type="Proteomes" id="UP000293562"/>
    </source>
</evidence>
<dbReference type="PANTHER" id="PTHR10815">
    <property type="entry name" value="METHYLATED-DNA--PROTEIN-CYSTEINE METHYLTRANSFERASE"/>
    <property type="match status" value="1"/>
</dbReference>
<sequence length="169" mass="18981">MQYYFDILPSPIGDLLILAQEFALKEIVFQPKDQAHQIHPQWIRGSELIAQTKNELTAYFSGHLKEFTVQVNPSGTPFQKKIWKEVMSIPYGKVCSYQDVANNINHASACRAVGRANAQNPIPIIIPCHRVIGKSGKLTGYAGGLDRKQKLLSVEGIETEENPNQFKLF</sequence>
<proteinExistence type="inferred from homology"/>
<evidence type="ECO:0000259" key="11">
    <source>
        <dbReference type="Pfam" id="PF02870"/>
    </source>
</evidence>
<dbReference type="Pfam" id="PF02870">
    <property type="entry name" value="Methyltransf_1N"/>
    <property type="match status" value="1"/>
</dbReference>
<keyword evidence="13" id="KW-1185">Reference proteome</keyword>
<evidence type="ECO:0000256" key="6">
    <source>
        <dbReference type="ARBA" id="ARBA00022763"/>
    </source>
</evidence>
<keyword evidence="5 9" id="KW-0808">Transferase</keyword>
<dbReference type="NCBIfam" id="TIGR00589">
    <property type="entry name" value="ogt"/>
    <property type="match status" value="1"/>
</dbReference>
<evidence type="ECO:0000256" key="9">
    <source>
        <dbReference type="HAMAP-Rule" id="MF_00772"/>
    </source>
</evidence>
<dbReference type="CDD" id="cd06445">
    <property type="entry name" value="ATase"/>
    <property type="match status" value="1"/>
</dbReference>
<dbReference type="Gene3D" id="1.10.10.10">
    <property type="entry name" value="Winged helix-like DNA-binding domain superfamily/Winged helix DNA-binding domain"/>
    <property type="match status" value="1"/>
</dbReference>
<gene>
    <name evidence="12" type="ORF">EV201_0657</name>
</gene>
<evidence type="ECO:0000259" key="10">
    <source>
        <dbReference type="Pfam" id="PF01035"/>
    </source>
</evidence>
<dbReference type="GO" id="GO:0005737">
    <property type="term" value="C:cytoplasm"/>
    <property type="evidence" value="ECO:0007669"/>
    <property type="project" value="UniProtKB-SubCell"/>
</dbReference>
<evidence type="ECO:0000256" key="7">
    <source>
        <dbReference type="ARBA" id="ARBA00023204"/>
    </source>
</evidence>
<evidence type="ECO:0000256" key="4">
    <source>
        <dbReference type="ARBA" id="ARBA00022603"/>
    </source>
</evidence>
<dbReference type="InterPro" id="IPR008332">
    <property type="entry name" value="MethylG_MeTrfase_N"/>
</dbReference>
<dbReference type="InterPro" id="IPR014048">
    <property type="entry name" value="MethylDNA_cys_MeTrfase_DNA-bd"/>
</dbReference>
<feature type="domain" description="Methylguanine DNA methyltransferase ribonuclease-like" evidence="11">
    <location>
        <begin position="4"/>
        <end position="72"/>
    </location>
</feature>
<comment type="similarity">
    <text evidence="2 9">Belongs to the MGMT family.</text>
</comment>
<dbReference type="GO" id="GO:0006307">
    <property type="term" value="P:DNA alkylation repair"/>
    <property type="evidence" value="ECO:0007669"/>
    <property type="project" value="UniProtKB-UniRule"/>
</dbReference>
<comment type="subcellular location">
    <subcellularLocation>
        <location evidence="9">Cytoplasm</location>
    </subcellularLocation>
</comment>
<dbReference type="InterPro" id="IPR023546">
    <property type="entry name" value="MGMT"/>
</dbReference>
<dbReference type="Pfam" id="PF01035">
    <property type="entry name" value="DNA_binding_1"/>
    <property type="match status" value="1"/>
</dbReference>
<evidence type="ECO:0000256" key="5">
    <source>
        <dbReference type="ARBA" id="ARBA00022679"/>
    </source>
</evidence>
<dbReference type="PROSITE" id="PS00374">
    <property type="entry name" value="MGMT"/>
    <property type="match status" value="1"/>
</dbReference>
<accession>A0A4Q7VIN7</accession>
<keyword evidence="7 9" id="KW-0234">DNA repair</keyword>
<dbReference type="RefSeq" id="WP_130305940.1">
    <property type="nucleotide sequence ID" value="NZ_SHKN01000001.1"/>
</dbReference>
<dbReference type="InterPro" id="IPR036217">
    <property type="entry name" value="MethylDNA_cys_MeTrfase_DNAb"/>
</dbReference>
<dbReference type="PANTHER" id="PTHR10815:SF5">
    <property type="entry name" value="METHYLATED-DNA--PROTEIN-CYSTEINE METHYLTRANSFERASE"/>
    <property type="match status" value="1"/>
</dbReference>
<dbReference type="HAMAP" id="MF_00772">
    <property type="entry name" value="OGT"/>
    <property type="match status" value="1"/>
</dbReference>
<dbReference type="AlphaFoldDB" id="A0A4Q7VIN7"/>
<dbReference type="OrthoDB" id="9802228at2"/>
<dbReference type="Gene3D" id="3.30.160.70">
    <property type="entry name" value="Methylated DNA-protein cysteine methyltransferase domain"/>
    <property type="match status" value="1"/>
</dbReference>
<evidence type="ECO:0000256" key="3">
    <source>
        <dbReference type="ARBA" id="ARBA00022490"/>
    </source>
</evidence>
<dbReference type="FunFam" id="1.10.10.10:FF:000214">
    <property type="entry name" value="Methylated-DNA--protein-cysteine methyltransferase"/>
    <property type="match status" value="1"/>
</dbReference>
<feature type="active site" description="Nucleophile; methyl group acceptor" evidence="9">
    <location>
        <position position="128"/>
    </location>
</feature>
<keyword evidence="6 9" id="KW-0227">DNA damage</keyword>
<evidence type="ECO:0000256" key="1">
    <source>
        <dbReference type="ARBA" id="ARBA00001286"/>
    </source>
</evidence>
<name>A0A4Q7VIN7_9BACT</name>
<evidence type="ECO:0000313" key="12">
    <source>
        <dbReference type="EMBL" id="RZT96026.1"/>
    </source>
</evidence>
<evidence type="ECO:0000256" key="2">
    <source>
        <dbReference type="ARBA" id="ARBA00008711"/>
    </source>
</evidence>
<keyword evidence="4 9" id="KW-0489">Methyltransferase</keyword>
<dbReference type="EC" id="2.1.1.63" evidence="9"/>
<keyword evidence="3 9" id="KW-0963">Cytoplasm</keyword>
<dbReference type="SUPFAM" id="SSF53155">
    <property type="entry name" value="Methylated DNA-protein cysteine methyltransferase domain"/>
    <property type="match status" value="1"/>
</dbReference>
<dbReference type="InterPro" id="IPR036388">
    <property type="entry name" value="WH-like_DNA-bd_sf"/>
</dbReference>
<dbReference type="EMBL" id="SHKN01000001">
    <property type="protein sequence ID" value="RZT96026.1"/>
    <property type="molecule type" value="Genomic_DNA"/>
</dbReference>
<comment type="function">
    <text evidence="9">Involved in the cellular defense against the biological effects of O6-methylguanine (O6-MeG) and O4-methylthymine (O4-MeT) in DNA. Repairs the methylated nucleobase in DNA by stoichiometrically transferring the methyl group to a cysteine residue in the enzyme. This is a suicide reaction: the enzyme is irreversibly inactivated.</text>
</comment>
<dbReference type="Proteomes" id="UP000293562">
    <property type="component" value="Unassembled WGS sequence"/>
</dbReference>
<comment type="catalytic activity">
    <reaction evidence="8 9">
        <text>a 6-O-methyl-2'-deoxyguanosine in DNA + L-cysteinyl-[protein] = S-methyl-L-cysteinyl-[protein] + a 2'-deoxyguanosine in DNA</text>
        <dbReference type="Rhea" id="RHEA:24000"/>
        <dbReference type="Rhea" id="RHEA-COMP:10131"/>
        <dbReference type="Rhea" id="RHEA-COMP:10132"/>
        <dbReference type="Rhea" id="RHEA-COMP:11367"/>
        <dbReference type="Rhea" id="RHEA-COMP:11368"/>
        <dbReference type="ChEBI" id="CHEBI:29950"/>
        <dbReference type="ChEBI" id="CHEBI:82612"/>
        <dbReference type="ChEBI" id="CHEBI:85445"/>
        <dbReference type="ChEBI" id="CHEBI:85448"/>
        <dbReference type="EC" id="2.1.1.63"/>
    </reaction>
</comment>
<dbReference type="InterPro" id="IPR036631">
    <property type="entry name" value="MGMT_N_sf"/>
</dbReference>
<reference evidence="12 13" key="1">
    <citation type="submission" date="2019-02" db="EMBL/GenBank/DDBJ databases">
        <title>Genomic Encyclopedia of Type Strains, Phase IV (KMG-IV): sequencing the most valuable type-strain genomes for metagenomic binning, comparative biology and taxonomic classification.</title>
        <authorList>
            <person name="Goeker M."/>
        </authorList>
    </citation>
    <scope>NUCLEOTIDE SEQUENCE [LARGE SCALE GENOMIC DNA]</scope>
    <source>
        <strain evidence="12 13">DSM 28825</strain>
    </source>
</reference>
<feature type="domain" description="Methylated-DNA-[protein]-cysteine S-methyltransferase DNA binding" evidence="10">
    <location>
        <begin position="77"/>
        <end position="157"/>
    </location>
</feature>